<dbReference type="AlphaFoldDB" id="A0A495AA62"/>
<dbReference type="EMBL" id="PNJG02000001">
    <property type="protein sequence ID" value="RKQ36294.1"/>
    <property type="molecule type" value="Genomic_DNA"/>
</dbReference>
<evidence type="ECO:0000313" key="1">
    <source>
        <dbReference type="EMBL" id="RKQ36294.1"/>
    </source>
</evidence>
<protein>
    <submittedName>
        <fullName evidence="1">DUF3000 domain-containing protein</fullName>
    </submittedName>
</protein>
<dbReference type="OrthoDB" id="3210980at2"/>
<dbReference type="Pfam" id="PF11452">
    <property type="entry name" value="DUF3000"/>
    <property type="match status" value="1"/>
</dbReference>
<comment type="caution">
    <text evidence="1">The sequence shown here is derived from an EMBL/GenBank/DDBJ whole genome shotgun (WGS) entry which is preliminary data.</text>
</comment>
<evidence type="ECO:0000313" key="2">
    <source>
        <dbReference type="Proteomes" id="UP000249516"/>
    </source>
</evidence>
<accession>A0A495AA62</accession>
<reference evidence="1 2" key="1">
    <citation type="submission" date="2018-10" db="EMBL/GenBank/DDBJ databases">
        <title>Kocuria tytouropygialis sp. nov., isolated from the uropygial gland of an American barn owl (Tyto furcata).</title>
        <authorList>
            <person name="Braun M.S."/>
            <person name="Wang E."/>
            <person name="Zimmermann S."/>
            <person name="Wagner H."/>
            <person name="Wink M."/>
        </authorList>
    </citation>
    <scope>NUCLEOTIDE SEQUENCE [LARGE SCALE GENOMIC DNA]</scope>
    <source>
        <strain evidence="1 2">442</strain>
    </source>
</reference>
<dbReference type="Proteomes" id="UP000249516">
    <property type="component" value="Unassembled WGS sequence"/>
</dbReference>
<name>A0A495AA62_9MICC</name>
<proteinExistence type="predicted"/>
<organism evidence="1 2">
    <name type="scientific">Kocuria tytonis</name>
    <dbReference type="NCBI Taxonomy" id="2054280"/>
    <lineage>
        <taxon>Bacteria</taxon>
        <taxon>Bacillati</taxon>
        <taxon>Actinomycetota</taxon>
        <taxon>Actinomycetes</taxon>
        <taxon>Micrococcales</taxon>
        <taxon>Micrococcaceae</taxon>
        <taxon>Kocuria</taxon>
    </lineage>
</organism>
<sequence>MGAVTELNSTPEAFRAVVRSLEGARFRPEVTLSRITPPRGLAPHAISFAAEVGHARHGDTAPADAAPAREAPASGRFVVLYDESCPQPWQGPFRIVSWFRSRMDTEMGRDDLLTDVSWSWLTDTLEEHGARFTAEGGTASRTVERHYGSLADRVDVARVEVRASWTPVPLGGAPHWAPTHVRAWADVLCAAAGLPPQHEGAACV</sequence>
<gene>
    <name evidence="1" type="ORF">C1C97_001000</name>
</gene>
<dbReference type="InterPro" id="IPR021555">
    <property type="entry name" value="DUF3000"/>
</dbReference>
<keyword evidence="2" id="KW-1185">Reference proteome</keyword>